<keyword evidence="1" id="KW-0812">Transmembrane</keyword>
<organism evidence="3 4">
    <name type="scientific">Kribbella kalugense</name>
    <dbReference type="NCBI Taxonomy" id="2512221"/>
    <lineage>
        <taxon>Bacteria</taxon>
        <taxon>Bacillati</taxon>
        <taxon>Actinomycetota</taxon>
        <taxon>Actinomycetes</taxon>
        <taxon>Propionibacteriales</taxon>
        <taxon>Kribbellaceae</taxon>
        <taxon>Kribbella</taxon>
    </lineage>
</organism>
<sequence>MAAKRGGAAMTGFVVFAGALLMMTGLINVFEGLIALFADKRLVITREHLIIVGVTGWGWMLVIFGLLLMAVGAGLLWAQTWARLTAIVLVCLHAVTQIAWLAAYPVWSLLMIALDVLVLFALTARWSDVRNELDRPAAPTWTGQEAADLASAERRRPPLG</sequence>
<reference evidence="3 4" key="1">
    <citation type="submission" date="2019-03" db="EMBL/GenBank/DDBJ databases">
        <title>Genomic Encyclopedia of Type Strains, Phase III (KMG-III): the genomes of soil and plant-associated and newly described type strains.</title>
        <authorList>
            <person name="Whitman W."/>
        </authorList>
    </citation>
    <scope>NUCLEOTIDE SEQUENCE [LARGE SCALE GENOMIC DNA]</scope>
    <source>
        <strain evidence="3 4">VKM Ac-2570</strain>
    </source>
</reference>
<gene>
    <name evidence="3" type="ORF">EV650_1687</name>
</gene>
<dbReference type="OrthoDB" id="4482242at2"/>
<feature type="transmembrane region" description="Helical" evidence="1">
    <location>
        <begin position="12"/>
        <end position="37"/>
    </location>
</feature>
<evidence type="ECO:0000259" key="2">
    <source>
        <dbReference type="Pfam" id="PF23636"/>
    </source>
</evidence>
<keyword evidence="1" id="KW-0472">Membrane</keyword>
<keyword evidence="1" id="KW-1133">Transmembrane helix</keyword>
<protein>
    <recommendedName>
        <fullName evidence="2">DUF7144 domain-containing protein</fullName>
    </recommendedName>
</protein>
<keyword evidence="4" id="KW-1185">Reference proteome</keyword>
<feature type="transmembrane region" description="Helical" evidence="1">
    <location>
        <begin position="109"/>
        <end position="126"/>
    </location>
</feature>
<name>A0A4R7ZZZ4_9ACTN</name>
<dbReference type="Proteomes" id="UP000295447">
    <property type="component" value="Unassembled WGS sequence"/>
</dbReference>
<comment type="caution">
    <text evidence="3">The sequence shown here is derived from an EMBL/GenBank/DDBJ whole genome shotgun (WGS) entry which is preliminary data.</text>
</comment>
<dbReference type="Pfam" id="PF23636">
    <property type="entry name" value="DUF7144"/>
    <property type="match status" value="1"/>
</dbReference>
<accession>A0A4R7ZZZ4</accession>
<dbReference type="AlphaFoldDB" id="A0A4R7ZZZ4"/>
<feature type="domain" description="DUF7144" evidence="2">
    <location>
        <begin position="14"/>
        <end position="126"/>
    </location>
</feature>
<evidence type="ECO:0000313" key="3">
    <source>
        <dbReference type="EMBL" id="TDW22841.1"/>
    </source>
</evidence>
<evidence type="ECO:0000313" key="4">
    <source>
        <dbReference type="Proteomes" id="UP000295447"/>
    </source>
</evidence>
<dbReference type="EMBL" id="SODF01000001">
    <property type="protein sequence ID" value="TDW22841.1"/>
    <property type="molecule type" value="Genomic_DNA"/>
</dbReference>
<feature type="transmembrane region" description="Helical" evidence="1">
    <location>
        <begin position="57"/>
        <end position="77"/>
    </location>
</feature>
<proteinExistence type="predicted"/>
<dbReference type="InterPro" id="IPR055568">
    <property type="entry name" value="DUF7144"/>
</dbReference>
<evidence type="ECO:0000256" key="1">
    <source>
        <dbReference type="SAM" id="Phobius"/>
    </source>
</evidence>
<dbReference type="RefSeq" id="WP_134116978.1">
    <property type="nucleotide sequence ID" value="NZ_SODF01000001.1"/>
</dbReference>